<keyword evidence="2" id="KW-0812">Transmembrane</keyword>
<evidence type="ECO:0000256" key="2">
    <source>
        <dbReference type="SAM" id="Phobius"/>
    </source>
</evidence>
<feature type="chain" id="PRO_5025545443" description="DUF7732 domain-containing protein" evidence="3">
    <location>
        <begin position="20"/>
        <end position="273"/>
    </location>
</feature>
<dbReference type="PANTHER" id="PTHR42091:SF1">
    <property type="entry name" value="CONSERVED GLYCINE-RICH PROTEIN (AFU_ORTHOLOGUE AFUA_7G02440)"/>
    <property type="match status" value="1"/>
</dbReference>
<feature type="transmembrane region" description="Helical" evidence="2">
    <location>
        <begin position="128"/>
        <end position="152"/>
    </location>
</feature>
<evidence type="ECO:0000313" key="6">
    <source>
        <dbReference type="Proteomes" id="UP000800200"/>
    </source>
</evidence>
<dbReference type="Proteomes" id="UP000800200">
    <property type="component" value="Unassembled WGS sequence"/>
</dbReference>
<evidence type="ECO:0000259" key="4">
    <source>
        <dbReference type="Pfam" id="PF24866"/>
    </source>
</evidence>
<feature type="domain" description="DUF7732" evidence="4">
    <location>
        <begin position="109"/>
        <end position="239"/>
    </location>
</feature>
<sequence>MRISTLVTYCLFTTSAINAASIPETNALDLLEAHAANITRSEILSPENALEKRKGGGGKGGGGGGGGKSGGGKSGGSKSGGGKTSRTSNSGGQTKSGSGARRAYGGGGFYGGGASVPYTAGKKTPKGLIAGALLLPAAALAIFPGLWLWSVYPYYYPQPYRFLNQTAVNATGGLNQTLPVVCLCQEFSVCGCDDNNDERYFKDLVGNGSYSALNKTLVTVSDVNGTRTLVINGTLPNGTTAPGGTDSAAPGPALQYSGYWVMGAIVLYTVSFL</sequence>
<dbReference type="AlphaFoldDB" id="A0A6A6EGK2"/>
<keyword evidence="6" id="KW-1185">Reference proteome</keyword>
<reference evidence="5" key="1">
    <citation type="journal article" date="2020" name="Stud. Mycol.">
        <title>101 Dothideomycetes genomes: a test case for predicting lifestyles and emergence of pathogens.</title>
        <authorList>
            <person name="Haridas S."/>
            <person name="Albert R."/>
            <person name="Binder M."/>
            <person name="Bloem J."/>
            <person name="Labutti K."/>
            <person name="Salamov A."/>
            <person name="Andreopoulos B."/>
            <person name="Baker S."/>
            <person name="Barry K."/>
            <person name="Bills G."/>
            <person name="Bluhm B."/>
            <person name="Cannon C."/>
            <person name="Castanera R."/>
            <person name="Culley D."/>
            <person name="Daum C."/>
            <person name="Ezra D."/>
            <person name="Gonzalez J."/>
            <person name="Henrissat B."/>
            <person name="Kuo A."/>
            <person name="Liang C."/>
            <person name="Lipzen A."/>
            <person name="Lutzoni F."/>
            <person name="Magnuson J."/>
            <person name="Mondo S."/>
            <person name="Nolan M."/>
            <person name="Ohm R."/>
            <person name="Pangilinan J."/>
            <person name="Park H.-J."/>
            <person name="Ramirez L."/>
            <person name="Alfaro M."/>
            <person name="Sun H."/>
            <person name="Tritt A."/>
            <person name="Yoshinaga Y."/>
            <person name="Zwiers L.-H."/>
            <person name="Turgeon B."/>
            <person name="Goodwin S."/>
            <person name="Spatafora J."/>
            <person name="Crous P."/>
            <person name="Grigoriev I."/>
        </authorList>
    </citation>
    <scope>NUCLEOTIDE SEQUENCE</scope>
    <source>
        <strain evidence="5">CBS 207.26</strain>
    </source>
</reference>
<feature type="signal peptide" evidence="3">
    <location>
        <begin position="1"/>
        <end position="19"/>
    </location>
</feature>
<evidence type="ECO:0000313" key="5">
    <source>
        <dbReference type="EMBL" id="KAF2189260.1"/>
    </source>
</evidence>
<dbReference type="EMBL" id="ML994621">
    <property type="protein sequence ID" value="KAF2189260.1"/>
    <property type="molecule type" value="Genomic_DNA"/>
</dbReference>
<evidence type="ECO:0000256" key="3">
    <source>
        <dbReference type="SAM" id="SignalP"/>
    </source>
</evidence>
<dbReference type="PANTHER" id="PTHR42091">
    <property type="entry name" value="CONSERVED GLYCINE-RICH PROTEIN (AFU_ORTHOLOGUE AFUA_7G02440)"/>
    <property type="match status" value="1"/>
</dbReference>
<feature type="compositionally biased region" description="Gly residues" evidence="1">
    <location>
        <begin position="57"/>
        <end position="83"/>
    </location>
</feature>
<keyword evidence="2" id="KW-0472">Membrane</keyword>
<keyword evidence="3" id="KW-0732">Signal</keyword>
<organism evidence="5 6">
    <name type="scientific">Zopfia rhizophila CBS 207.26</name>
    <dbReference type="NCBI Taxonomy" id="1314779"/>
    <lineage>
        <taxon>Eukaryota</taxon>
        <taxon>Fungi</taxon>
        <taxon>Dikarya</taxon>
        <taxon>Ascomycota</taxon>
        <taxon>Pezizomycotina</taxon>
        <taxon>Dothideomycetes</taxon>
        <taxon>Dothideomycetes incertae sedis</taxon>
        <taxon>Zopfiaceae</taxon>
        <taxon>Zopfia</taxon>
    </lineage>
</organism>
<feature type="compositionally biased region" description="Low complexity" evidence="1">
    <location>
        <begin position="84"/>
        <end position="100"/>
    </location>
</feature>
<feature type="region of interest" description="Disordered" evidence="1">
    <location>
        <begin position="44"/>
        <end position="100"/>
    </location>
</feature>
<name>A0A6A6EGK2_9PEZI</name>
<keyword evidence="2" id="KW-1133">Transmembrane helix</keyword>
<proteinExistence type="predicted"/>
<dbReference type="InterPro" id="IPR056634">
    <property type="entry name" value="DUF7732"/>
</dbReference>
<gene>
    <name evidence="5" type="ORF">K469DRAFT_683688</name>
</gene>
<dbReference type="Pfam" id="PF24866">
    <property type="entry name" value="DUF7732"/>
    <property type="match status" value="1"/>
</dbReference>
<protein>
    <recommendedName>
        <fullName evidence="4">DUF7732 domain-containing protein</fullName>
    </recommendedName>
</protein>
<dbReference type="OrthoDB" id="5425547at2759"/>
<evidence type="ECO:0000256" key="1">
    <source>
        <dbReference type="SAM" id="MobiDB-lite"/>
    </source>
</evidence>
<accession>A0A6A6EGK2</accession>